<evidence type="ECO:0000256" key="1">
    <source>
        <dbReference type="SAM" id="MobiDB-lite"/>
    </source>
</evidence>
<dbReference type="EMBL" id="JAYMYJ010000066">
    <property type="protein sequence ID" value="MEB4590823.1"/>
    <property type="molecule type" value="Genomic_DNA"/>
</dbReference>
<sequence length="121" mass="13413">MTDEKQNPTTETPATDNAATAGGGADHHHPHDRGCWRHHHCHGRPRRWKIFGAVALIALFGFVLGKASGHHQCDHGHYGQRFEQQQMQSDASASRSESLSVILDGIEATPQQRSKAVQLFR</sequence>
<name>A0ABU6CXI4_9GAMM</name>
<keyword evidence="4" id="KW-1185">Reference proteome</keyword>
<gene>
    <name evidence="3" type="ORF">VSS37_07525</name>
</gene>
<protein>
    <submittedName>
        <fullName evidence="3">Uncharacterized protein</fullName>
    </submittedName>
</protein>
<feature type="compositionally biased region" description="Basic and acidic residues" evidence="1">
    <location>
        <begin position="25"/>
        <end position="35"/>
    </location>
</feature>
<evidence type="ECO:0000313" key="3">
    <source>
        <dbReference type="EMBL" id="MEB4590823.1"/>
    </source>
</evidence>
<organism evidence="3 4">
    <name type="scientific">Candidatus Thiothrix phosphatis</name>
    <dbReference type="NCBI Taxonomy" id="3112415"/>
    <lineage>
        <taxon>Bacteria</taxon>
        <taxon>Pseudomonadati</taxon>
        <taxon>Pseudomonadota</taxon>
        <taxon>Gammaproteobacteria</taxon>
        <taxon>Thiotrichales</taxon>
        <taxon>Thiotrichaceae</taxon>
        <taxon>Thiothrix</taxon>
    </lineage>
</organism>
<evidence type="ECO:0000256" key="2">
    <source>
        <dbReference type="SAM" id="Phobius"/>
    </source>
</evidence>
<keyword evidence="2" id="KW-1133">Transmembrane helix</keyword>
<keyword evidence="2" id="KW-0812">Transmembrane</keyword>
<dbReference type="RefSeq" id="WP_324694189.1">
    <property type="nucleotide sequence ID" value="NZ_JAYMYJ010000066.1"/>
</dbReference>
<accession>A0ABU6CXI4</accession>
<proteinExistence type="predicted"/>
<keyword evidence="2" id="KW-0472">Membrane</keyword>
<reference evidence="4" key="1">
    <citation type="submission" date="2023-07" db="EMBL/GenBank/DDBJ databases">
        <title>The carbon used by Thiothrix.</title>
        <authorList>
            <person name="Chen L."/>
        </authorList>
    </citation>
    <scope>NUCLEOTIDE SEQUENCE [LARGE SCALE GENOMIC DNA]</scope>
</reference>
<dbReference type="Proteomes" id="UP001308005">
    <property type="component" value="Unassembled WGS sequence"/>
</dbReference>
<feature type="transmembrane region" description="Helical" evidence="2">
    <location>
        <begin position="48"/>
        <end position="65"/>
    </location>
</feature>
<feature type="region of interest" description="Disordered" evidence="1">
    <location>
        <begin position="1"/>
        <end position="39"/>
    </location>
</feature>
<evidence type="ECO:0000313" key="4">
    <source>
        <dbReference type="Proteomes" id="UP001308005"/>
    </source>
</evidence>
<comment type="caution">
    <text evidence="3">The sequence shown here is derived from an EMBL/GenBank/DDBJ whole genome shotgun (WGS) entry which is preliminary data.</text>
</comment>